<evidence type="ECO:0000313" key="3">
    <source>
        <dbReference type="Proteomes" id="UP000481858"/>
    </source>
</evidence>
<dbReference type="InParanoid" id="A0A7C8MTP0"/>
<accession>A0A7C8MTP0</accession>
<gene>
    <name evidence="2" type="ORF">GQX73_g5833</name>
</gene>
<sequence length="472" mass="53440">MSFHFVNQSDINKRERKLIRSHVMKGKNLGRKIQKRGKRSEQRANESIIMASNHETALIRTWAGTQCDGPILALTRHFADDLGLLYPTNGITPQIRLRLQQLCFYTLDIMSPPDFCQSTGVIEWLWYQLALHNKAYFHCTIAMASAWAAFLTGDSYHSPVALGHMSEAYRLVNIQLSSKDALSDTTVAVVAAINIYDRLYGNAQKAMVHHNGLTNLIALRGGIRELAKKNFVIAEKAFRSDIELALHCGSRPKFSSKDVPRHLILINSKDCPEAYNPQEAELTTSILYLSVGPELRDAVLDSLRLSYVLDRASRKRKLDPTVFQTTLIYVGYRLLETKLLHHGFRVGTTFDILVQLAMIGFQNTFCFGIGRKLVIFPLLVEQFRSVARTISENNRPRQMVVFWALLIGKVSSLTLGEDSWLVPKLKTLANELGFRTWPEVSNALRAFPWVKAAHEAQGEEFWNTKLAQDLPL</sequence>
<dbReference type="InterPro" id="IPR021858">
    <property type="entry name" value="Fun_TF"/>
</dbReference>
<reference evidence="2 3" key="1">
    <citation type="submission" date="2019-12" db="EMBL/GenBank/DDBJ databases">
        <title>Draft genome sequence of the ascomycete Xylaria multiplex DSM 110363.</title>
        <authorList>
            <person name="Buettner E."/>
            <person name="Kellner H."/>
        </authorList>
    </citation>
    <scope>NUCLEOTIDE SEQUENCE [LARGE SCALE GENOMIC DNA]</scope>
    <source>
        <strain evidence="2 3">DSM 110363</strain>
    </source>
</reference>
<keyword evidence="3" id="KW-1185">Reference proteome</keyword>
<evidence type="ECO:0000256" key="1">
    <source>
        <dbReference type="ARBA" id="ARBA00023242"/>
    </source>
</evidence>
<protein>
    <submittedName>
        <fullName evidence="2">Uncharacterized protein</fullName>
    </submittedName>
</protein>
<organism evidence="2 3">
    <name type="scientific">Xylaria multiplex</name>
    <dbReference type="NCBI Taxonomy" id="323545"/>
    <lineage>
        <taxon>Eukaryota</taxon>
        <taxon>Fungi</taxon>
        <taxon>Dikarya</taxon>
        <taxon>Ascomycota</taxon>
        <taxon>Pezizomycotina</taxon>
        <taxon>Sordariomycetes</taxon>
        <taxon>Xylariomycetidae</taxon>
        <taxon>Xylariales</taxon>
        <taxon>Xylariaceae</taxon>
        <taxon>Xylaria</taxon>
    </lineage>
</organism>
<dbReference type="PANTHER" id="PTHR37540:SF9">
    <property type="entry name" value="ZN(2)-C6 FUNGAL-TYPE DOMAIN-CONTAINING PROTEIN"/>
    <property type="match status" value="1"/>
</dbReference>
<keyword evidence="1" id="KW-0539">Nucleus</keyword>
<dbReference type="Pfam" id="PF11951">
    <property type="entry name" value="Fungal_trans_2"/>
    <property type="match status" value="1"/>
</dbReference>
<proteinExistence type="predicted"/>
<dbReference type="OrthoDB" id="5376287at2759"/>
<dbReference type="AlphaFoldDB" id="A0A7C8MTP0"/>
<evidence type="ECO:0000313" key="2">
    <source>
        <dbReference type="EMBL" id="KAF2967755.1"/>
    </source>
</evidence>
<dbReference type="PANTHER" id="PTHR37540">
    <property type="entry name" value="TRANSCRIPTION FACTOR (ACR-2), PUTATIVE-RELATED-RELATED"/>
    <property type="match status" value="1"/>
</dbReference>
<dbReference type="EMBL" id="WUBL01000062">
    <property type="protein sequence ID" value="KAF2967755.1"/>
    <property type="molecule type" value="Genomic_DNA"/>
</dbReference>
<comment type="caution">
    <text evidence="2">The sequence shown here is derived from an EMBL/GenBank/DDBJ whole genome shotgun (WGS) entry which is preliminary data.</text>
</comment>
<name>A0A7C8MTP0_9PEZI</name>
<dbReference type="Proteomes" id="UP000481858">
    <property type="component" value="Unassembled WGS sequence"/>
</dbReference>